<dbReference type="EMBL" id="CAJVQC010016273">
    <property type="protein sequence ID" value="CAG8674949.1"/>
    <property type="molecule type" value="Genomic_DNA"/>
</dbReference>
<sequence length="82" mass="9495">KSVESLLKGSRCRSKLVELNFSSNFYNNNSFEDDTVVDLSEIESEESELDKSRDSDYDDLYNLEDHELLGLDVELNDSWILL</sequence>
<organism evidence="1 2">
    <name type="scientific">Racocetra persica</name>
    <dbReference type="NCBI Taxonomy" id="160502"/>
    <lineage>
        <taxon>Eukaryota</taxon>
        <taxon>Fungi</taxon>
        <taxon>Fungi incertae sedis</taxon>
        <taxon>Mucoromycota</taxon>
        <taxon>Glomeromycotina</taxon>
        <taxon>Glomeromycetes</taxon>
        <taxon>Diversisporales</taxon>
        <taxon>Gigasporaceae</taxon>
        <taxon>Racocetra</taxon>
    </lineage>
</organism>
<evidence type="ECO:0000313" key="1">
    <source>
        <dbReference type="EMBL" id="CAG8674949.1"/>
    </source>
</evidence>
<protein>
    <submittedName>
        <fullName evidence="1">35465_t:CDS:1</fullName>
    </submittedName>
</protein>
<evidence type="ECO:0000313" key="2">
    <source>
        <dbReference type="Proteomes" id="UP000789920"/>
    </source>
</evidence>
<comment type="caution">
    <text evidence="1">The sequence shown here is derived from an EMBL/GenBank/DDBJ whole genome shotgun (WGS) entry which is preliminary data.</text>
</comment>
<dbReference type="Proteomes" id="UP000789920">
    <property type="component" value="Unassembled WGS sequence"/>
</dbReference>
<gene>
    <name evidence="1" type="ORF">RPERSI_LOCUS8849</name>
</gene>
<proteinExistence type="predicted"/>
<accession>A0ACA9NSL5</accession>
<keyword evidence="2" id="KW-1185">Reference proteome</keyword>
<name>A0ACA9NSL5_9GLOM</name>
<feature type="non-terminal residue" evidence="1">
    <location>
        <position position="1"/>
    </location>
</feature>
<reference evidence="1" key="1">
    <citation type="submission" date="2021-06" db="EMBL/GenBank/DDBJ databases">
        <authorList>
            <person name="Kallberg Y."/>
            <person name="Tangrot J."/>
            <person name="Rosling A."/>
        </authorList>
    </citation>
    <scope>NUCLEOTIDE SEQUENCE</scope>
    <source>
        <strain evidence="1">MA461A</strain>
    </source>
</reference>